<organism evidence="2 3">
    <name type="scientific">Gordonia phage Yvonnetastic</name>
    <dbReference type="NCBI Taxonomy" id="1821566"/>
    <lineage>
        <taxon>Viruses</taxon>
        <taxon>Duplodnaviria</taxon>
        <taxon>Heunggongvirae</taxon>
        <taxon>Uroviricota</taxon>
        <taxon>Caudoviricetes</taxon>
        <taxon>Yvonnevirus</taxon>
        <taxon>Yvonnevirus yvonnetastic</taxon>
        <taxon>Gordonia virus Yvonnetastic</taxon>
    </lineage>
</organism>
<evidence type="ECO:0000256" key="1">
    <source>
        <dbReference type="SAM" id="MobiDB-lite"/>
    </source>
</evidence>
<evidence type="ECO:0008006" key="4">
    <source>
        <dbReference type="Google" id="ProtNLM"/>
    </source>
</evidence>
<feature type="compositionally biased region" description="Basic and acidic residues" evidence="1">
    <location>
        <begin position="58"/>
        <end position="72"/>
    </location>
</feature>
<accession>A0A142K8Z2</accession>
<dbReference type="RefSeq" id="YP_009301085.1">
    <property type="nucleotide sequence ID" value="NC_031230.1"/>
</dbReference>
<sequence>MNISAFQLPVHPVTGLRALGYTSRGPIWPQLGGSPENDPEPGGGDPNKDPDSAPPGDPESKEVDPDPGKETEPTETSNGKPWAVNKNTGEKLGFPADTPSADMSLDEQVAYWKHNSRKWEARAGKPANGEESEEVQTLRARVGELEGKLRTTDEQAQHEAIESARTEGYATARAELLPQLRDSQLQTYATPYFHGEKATERLTTFLQGINTEHFLAEGEDHLIDGAKVIKHLEGLGLTRGDSIDGTPGLYPNVGQGQQRRTKKTNWGEVGRAEAKRRQEASAPTGYQFS</sequence>
<feature type="compositionally biased region" description="Basic and acidic residues" evidence="1">
    <location>
        <begin position="270"/>
        <end position="279"/>
    </location>
</feature>
<feature type="region of interest" description="Disordered" evidence="1">
    <location>
        <begin position="20"/>
        <end position="101"/>
    </location>
</feature>
<reference evidence="3" key="1">
    <citation type="submission" date="2016-03" db="EMBL/GenBank/DDBJ databases">
        <authorList>
            <person name="Ploux O."/>
        </authorList>
    </citation>
    <scope>NUCLEOTIDE SEQUENCE [LARGE SCALE GENOMIC DNA]</scope>
</reference>
<name>A0A142K8Z2_9CAUD</name>
<gene>
    <name evidence="2" type="primary">31</name>
    <name evidence="2" type="ORF">SEA_YVONNETASTIC_31</name>
</gene>
<proteinExistence type="predicted"/>
<feature type="region of interest" description="Disordered" evidence="1">
    <location>
        <begin position="249"/>
        <end position="289"/>
    </location>
</feature>
<dbReference type="Proteomes" id="UP000201371">
    <property type="component" value="Segment"/>
</dbReference>
<evidence type="ECO:0000313" key="2">
    <source>
        <dbReference type="EMBL" id="AMS02575.1"/>
    </source>
</evidence>
<dbReference type="OrthoDB" id="25369at10239"/>
<dbReference type="EMBL" id="KU963248">
    <property type="protein sequence ID" value="AMS02575.1"/>
    <property type="molecule type" value="Genomic_DNA"/>
</dbReference>
<evidence type="ECO:0000313" key="3">
    <source>
        <dbReference type="Proteomes" id="UP000201371"/>
    </source>
</evidence>
<dbReference type="GeneID" id="29124993"/>
<dbReference type="KEGG" id="vg:29124993"/>
<protein>
    <recommendedName>
        <fullName evidence="4">Scaffolding protein</fullName>
    </recommendedName>
</protein>
<keyword evidence="3" id="KW-1185">Reference proteome</keyword>